<keyword evidence="2" id="KW-1185">Reference proteome</keyword>
<name>A0A9P7EH40_9AGAM</name>
<dbReference type="EMBL" id="JABBWG010000006">
    <property type="protein sequence ID" value="KAG1821640.1"/>
    <property type="molecule type" value="Genomic_DNA"/>
</dbReference>
<dbReference type="RefSeq" id="XP_041196380.1">
    <property type="nucleotide sequence ID" value="XM_041344331.1"/>
</dbReference>
<accession>A0A9P7EH40</accession>
<evidence type="ECO:0000313" key="2">
    <source>
        <dbReference type="Proteomes" id="UP000807769"/>
    </source>
</evidence>
<sequence>MKDSADASGFIRQQAFLRERLLATILFFYLFSKNLAMDVYADDEAVFCLFLGLPATHVWQQSKSGLGIQRISWDHDAFMSIIISTSFSTESNPLTLHTFESCAARIIPEASRLVDMQIIASSSHAESERAHAERAAIAELNTDPITRPPKHMYNAGGVFCTTPGCGRGDHAHDHCDAKGGGMEGQAPWQRKKKKLTGTHAAVFATSVSAMIPVFATPANPALFTLISHASTGSTFWPLISPSPPNIVTHVISTILDCSTLLTLIRACELFGRIPPPILSLCARPMSGIYLWTW</sequence>
<dbReference type="AlphaFoldDB" id="A0A9P7EH40"/>
<gene>
    <name evidence="1" type="ORF">BJ212DRAFT_912320</name>
</gene>
<evidence type="ECO:0000313" key="1">
    <source>
        <dbReference type="EMBL" id="KAG1821640.1"/>
    </source>
</evidence>
<comment type="caution">
    <text evidence="1">The sequence shown here is derived from an EMBL/GenBank/DDBJ whole genome shotgun (WGS) entry which is preliminary data.</text>
</comment>
<proteinExistence type="predicted"/>
<dbReference type="Proteomes" id="UP000807769">
    <property type="component" value="Unassembled WGS sequence"/>
</dbReference>
<reference evidence="1" key="1">
    <citation type="journal article" date="2020" name="New Phytol.">
        <title>Comparative genomics reveals dynamic genome evolution in host specialist ectomycorrhizal fungi.</title>
        <authorList>
            <person name="Lofgren L.A."/>
            <person name="Nguyen N.H."/>
            <person name="Vilgalys R."/>
            <person name="Ruytinx J."/>
            <person name="Liao H.L."/>
            <person name="Branco S."/>
            <person name="Kuo A."/>
            <person name="LaButti K."/>
            <person name="Lipzen A."/>
            <person name="Andreopoulos W."/>
            <person name="Pangilinan J."/>
            <person name="Riley R."/>
            <person name="Hundley H."/>
            <person name="Na H."/>
            <person name="Barry K."/>
            <person name="Grigoriev I.V."/>
            <person name="Stajich J.E."/>
            <person name="Kennedy P.G."/>
        </authorList>
    </citation>
    <scope>NUCLEOTIDE SEQUENCE</scope>
    <source>
        <strain evidence="1">MN1</strain>
    </source>
</reference>
<dbReference type="OrthoDB" id="119257at2759"/>
<dbReference type="GeneID" id="64638347"/>
<organism evidence="1 2">
    <name type="scientific">Suillus subaureus</name>
    <dbReference type="NCBI Taxonomy" id="48587"/>
    <lineage>
        <taxon>Eukaryota</taxon>
        <taxon>Fungi</taxon>
        <taxon>Dikarya</taxon>
        <taxon>Basidiomycota</taxon>
        <taxon>Agaricomycotina</taxon>
        <taxon>Agaricomycetes</taxon>
        <taxon>Agaricomycetidae</taxon>
        <taxon>Boletales</taxon>
        <taxon>Suillineae</taxon>
        <taxon>Suillaceae</taxon>
        <taxon>Suillus</taxon>
    </lineage>
</organism>
<protein>
    <submittedName>
        <fullName evidence="1">Uncharacterized protein</fullName>
    </submittedName>
</protein>